<dbReference type="SUPFAM" id="SSF64182">
    <property type="entry name" value="DHH phosphoesterases"/>
    <property type="match status" value="1"/>
</dbReference>
<dbReference type="InterPro" id="IPR001667">
    <property type="entry name" value="DDH_dom"/>
</dbReference>
<evidence type="ECO:0000259" key="2">
    <source>
        <dbReference type="Pfam" id="PF02272"/>
    </source>
</evidence>
<name>A0A1M6GJQ2_PSEXY</name>
<evidence type="ECO:0000259" key="1">
    <source>
        <dbReference type="Pfam" id="PF01368"/>
    </source>
</evidence>
<dbReference type="Pfam" id="PF02272">
    <property type="entry name" value="DHHA1"/>
    <property type="match status" value="1"/>
</dbReference>
<dbReference type="OrthoDB" id="5896813at2"/>
<dbReference type="Pfam" id="PF01368">
    <property type="entry name" value="DHH"/>
    <property type="match status" value="1"/>
</dbReference>
<dbReference type="GO" id="GO:0003676">
    <property type="term" value="F:nucleic acid binding"/>
    <property type="evidence" value="ECO:0007669"/>
    <property type="project" value="InterPro"/>
</dbReference>
<dbReference type="PANTHER" id="PTHR47618">
    <property type="entry name" value="BIFUNCTIONAL OLIGORIBONUCLEASE AND PAP PHOSPHATASE NRNA"/>
    <property type="match status" value="1"/>
</dbReference>
<dbReference type="AlphaFoldDB" id="A0A1M6GJQ2"/>
<dbReference type="InterPro" id="IPR038763">
    <property type="entry name" value="DHH_sf"/>
</dbReference>
<feature type="domain" description="DDH" evidence="1">
    <location>
        <begin position="11"/>
        <end position="165"/>
    </location>
</feature>
<dbReference type="Gene3D" id="3.90.1640.10">
    <property type="entry name" value="inorganic pyrophosphatase (n-terminal core)"/>
    <property type="match status" value="1"/>
</dbReference>
<evidence type="ECO:0000313" key="4">
    <source>
        <dbReference type="Proteomes" id="UP000184185"/>
    </source>
</evidence>
<reference evidence="3 4" key="1">
    <citation type="submission" date="2016-11" db="EMBL/GenBank/DDBJ databases">
        <authorList>
            <person name="Jaros S."/>
            <person name="Januszkiewicz K."/>
            <person name="Wedrychowicz H."/>
        </authorList>
    </citation>
    <scope>NUCLEOTIDE SEQUENCE [LARGE SCALE GENOMIC DNA]</scope>
    <source>
        <strain evidence="3 4">DSM 14809</strain>
    </source>
</reference>
<gene>
    <name evidence="3" type="ORF">SAMN02745725_01755</name>
</gene>
<dbReference type="Gene3D" id="3.10.310.30">
    <property type="match status" value="1"/>
</dbReference>
<dbReference type="Proteomes" id="UP000184185">
    <property type="component" value="Unassembled WGS sequence"/>
</dbReference>
<dbReference type="PANTHER" id="PTHR47618:SF1">
    <property type="entry name" value="BIFUNCTIONAL OLIGORIBONUCLEASE AND PAP PHOSPHATASE NRNA"/>
    <property type="match status" value="1"/>
</dbReference>
<evidence type="ECO:0000313" key="3">
    <source>
        <dbReference type="EMBL" id="SHJ10158.1"/>
    </source>
</evidence>
<feature type="domain" description="DHHA1" evidence="2">
    <location>
        <begin position="232"/>
        <end position="304"/>
    </location>
</feature>
<sequence>MKLSQLLEYNNIIVQCHNTPDADAIASGMALTQYLRDNDKTVAFVYGGNFEITKSNLKLMISDLGVDIHYVRHQVQLSQLLGIREQEIPELIVTVDCQYGEGNVRTFKARQIAVIDHHQISNPLPELSEIRSYLASCSTILWDMLKEEGYPVEKDKKLSTALYYGLMTDSNNFSEVQHPLDMDMRDYLKYSNSAITKFKNSNISQEELRIAGIALLGSEYYHENHYSIVKTDPCDPNILGIISDMMLQVEDVECCLVYSIHEGGIKISVRSCVKEVKADELAKFICQGVGDGGGHLIKAGGSIVRSLLEKQELDYNPSAIQHFFRGRMEEYFMNNEIIYAGEYTADISSMNVYKSKHVTIGYVKGTEIYPVGTKAVIRAMEGDHELEIKEDTIIAVGVRGEVYITKTELFDKYYEISDKKYEFPGEYAPSIRKLKERNAKGLLPLVHSCTFVGYGNIYAKELICRTKVFTKWEPENYKLGRPGDYMVVTQDDPSAVYVVDKELFEKTYAPVE</sequence>
<proteinExistence type="predicted"/>
<dbReference type="STRING" id="185007.SAMN02910350_01630"/>
<dbReference type="RefSeq" id="WP_072916271.1">
    <property type="nucleotide sequence ID" value="NZ_FQYQ01000010.1"/>
</dbReference>
<protein>
    <submittedName>
        <fullName evidence="3">NanoRNase/pAp phosphatase, hydrolyzes c-di-AMP and oligoRNAs</fullName>
    </submittedName>
</protein>
<dbReference type="InterPro" id="IPR003156">
    <property type="entry name" value="DHHA1_dom"/>
</dbReference>
<keyword evidence="4" id="KW-1185">Reference proteome</keyword>
<dbReference type="EMBL" id="FQYQ01000010">
    <property type="protein sequence ID" value="SHJ10158.1"/>
    <property type="molecule type" value="Genomic_DNA"/>
</dbReference>
<dbReference type="InterPro" id="IPR051319">
    <property type="entry name" value="Oligoribo/pAp-PDE_c-di-AMP_PDE"/>
</dbReference>
<accession>A0A1M6GJQ2</accession>
<organism evidence="3 4">
    <name type="scientific">Pseudobutyrivibrio xylanivorans DSM 14809</name>
    <dbReference type="NCBI Taxonomy" id="1123012"/>
    <lineage>
        <taxon>Bacteria</taxon>
        <taxon>Bacillati</taxon>
        <taxon>Bacillota</taxon>
        <taxon>Clostridia</taxon>
        <taxon>Lachnospirales</taxon>
        <taxon>Lachnospiraceae</taxon>
        <taxon>Pseudobutyrivibrio</taxon>
    </lineage>
</organism>